<evidence type="ECO:0000313" key="2">
    <source>
        <dbReference type="EMBL" id="OPG16783.1"/>
    </source>
</evidence>
<dbReference type="InterPro" id="IPR007159">
    <property type="entry name" value="SpoVT-AbrB_dom"/>
</dbReference>
<dbReference type="AlphaFoldDB" id="A0A1V4EV15"/>
<dbReference type="SMART" id="SM00966">
    <property type="entry name" value="SpoVT_AbrB"/>
    <property type="match status" value="1"/>
</dbReference>
<dbReference type="EMBL" id="MWPS01000014">
    <property type="protein sequence ID" value="OPG16783.1"/>
    <property type="molecule type" value="Genomic_DNA"/>
</dbReference>
<sequence length="119" mass="13392">MDKSNFQHKLSNLRLNVIRGRAGQMIAFQSSDGVNATSILSSRGQVVIPSEIRNALRMENGDRMVFRVINDQMMVVSIEKLPTSDEVYGILASGVAPEMRNRDWNEILDAAKKEKVETR</sequence>
<comment type="caution">
    <text evidence="2">The sequence shown here is derived from an EMBL/GenBank/DDBJ whole genome shotgun (WGS) entry which is preliminary data.</text>
</comment>
<dbReference type="NCBIfam" id="TIGR01439">
    <property type="entry name" value="lp_hng_hel_AbrB"/>
    <property type="match status" value="1"/>
</dbReference>
<evidence type="ECO:0000313" key="3">
    <source>
        <dbReference type="Proteomes" id="UP000190229"/>
    </source>
</evidence>
<dbReference type="Proteomes" id="UP000190229">
    <property type="component" value="Unassembled WGS sequence"/>
</dbReference>
<evidence type="ECO:0000259" key="1">
    <source>
        <dbReference type="SMART" id="SM00966"/>
    </source>
</evidence>
<organism evidence="2 3">
    <name type="scientific">Ferroacidibacillus organovorans</name>
    <dbReference type="NCBI Taxonomy" id="1765683"/>
    <lineage>
        <taxon>Bacteria</taxon>
        <taxon>Bacillati</taxon>
        <taxon>Bacillota</taxon>
        <taxon>Bacilli</taxon>
        <taxon>Bacillales</taxon>
        <taxon>Alicyclobacillaceae</taxon>
        <taxon>Ferroacidibacillus</taxon>
    </lineage>
</organism>
<protein>
    <recommendedName>
        <fullName evidence="1">SpoVT-AbrB domain-containing protein</fullName>
    </recommendedName>
</protein>
<dbReference type="GO" id="GO:0003677">
    <property type="term" value="F:DNA binding"/>
    <property type="evidence" value="ECO:0007669"/>
    <property type="project" value="InterPro"/>
</dbReference>
<reference evidence="2 3" key="1">
    <citation type="submission" date="2017-02" db="EMBL/GenBank/DDBJ databases">
        <title>Draft genome of Acidibacillus ferrooxidans Huett2.</title>
        <authorList>
            <person name="Schopf S."/>
        </authorList>
    </citation>
    <scope>NUCLEOTIDE SEQUENCE [LARGE SCALE GENOMIC DNA]</scope>
    <source>
        <strain evidence="2 3">Huett2</strain>
    </source>
</reference>
<accession>A0A1V4EV15</accession>
<feature type="domain" description="SpoVT-AbrB" evidence="1">
    <location>
        <begin position="38"/>
        <end position="83"/>
    </location>
</feature>
<gene>
    <name evidence="2" type="ORF">B2M26_05340</name>
</gene>
<proteinExistence type="predicted"/>
<dbReference type="InterPro" id="IPR037914">
    <property type="entry name" value="SpoVT-AbrB_sf"/>
</dbReference>
<keyword evidence="3" id="KW-1185">Reference proteome</keyword>
<dbReference type="SUPFAM" id="SSF89447">
    <property type="entry name" value="AbrB/MazE/MraZ-like"/>
    <property type="match status" value="1"/>
</dbReference>
<dbReference type="Gene3D" id="2.10.260.10">
    <property type="match status" value="1"/>
</dbReference>
<dbReference type="Pfam" id="PF04014">
    <property type="entry name" value="MazE_antitoxin"/>
    <property type="match status" value="1"/>
</dbReference>
<name>A0A1V4EV15_9BACL</name>